<keyword evidence="6" id="KW-0418">Kinase</keyword>
<evidence type="ECO:0000256" key="1">
    <source>
        <dbReference type="ARBA" id="ARBA00000085"/>
    </source>
</evidence>
<dbReference type="NCBIfam" id="TIGR00229">
    <property type="entry name" value="sensory_box"/>
    <property type="match status" value="1"/>
</dbReference>
<dbReference type="InterPro" id="IPR003594">
    <property type="entry name" value="HATPase_dom"/>
</dbReference>
<keyword evidence="10" id="KW-0472">Membrane</keyword>
<dbReference type="Gene3D" id="2.10.70.100">
    <property type="match status" value="1"/>
</dbReference>
<evidence type="ECO:0000256" key="7">
    <source>
        <dbReference type="ARBA" id="ARBA00022840"/>
    </source>
</evidence>
<feature type="domain" description="PAC" evidence="13">
    <location>
        <begin position="323"/>
        <end position="374"/>
    </location>
</feature>
<reference evidence="14 15" key="1">
    <citation type="journal article" date="2020" name="Microorganisms">
        <title>Osmotic Adaptation and Compatible Solute Biosynthesis of Phototrophic Bacteria as Revealed from Genome Analyses.</title>
        <authorList>
            <person name="Imhoff J.F."/>
            <person name="Rahn T."/>
            <person name="Kunzel S."/>
            <person name="Keller A."/>
            <person name="Neulinger S.C."/>
        </authorList>
    </citation>
    <scope>NUCLEOTIDE SEQUENCE [LARGE SCALE GENOMIC DNA]</scope>
    <source>
        <strain evidence="14 15">DSM 25653</strain>
    </source>
</reference>
<feature type="transmembrane region" description="Helical" evidence="10">
    <location>
        <begin position="94"/>
        <end position="114"/>
    </location>
</feature>
<feature type="compositionally biased region" description="Polar residues" evidence="9">
    <location>
        <begin position="589"/>
        <end position="601"/>
    </location>
</feature>
<dbReference type="CDD" id="cd00082">
    <property type="entry name" value="HisKA"/>
    <property type="match status" value="1"/>
</dbReference>
<evidence type="ECO:0000256" key="6">
    <source>
        <dbReference type="ARBA" id="ARBA00022777"/>
    </source>
</evidence>
<dbReference type="InterPro" id="IPR036097">
    <property type="entry name" value="HisK_dim/P_sf"/>
</dbReference>
<dbReference type="Gene3D" id="1.10.287.130">
    <property type="match status" value="1"/>
</dbReference>
<dbReference type="InterPro" id="IPR013655">
    <property type="entry name" value="PAS_fold_3"/>
</dbReference>
<dbReference type="EC" id="2.7.13.3" evidence="2"/>
<keyword evidence="10" id="KW-0812">Transmembrane</keyword>
<dbReference type="RefSeq" id="WP_200236530.1">
    <property type="nucleotide sequence ID" value="NZ_NRRY01000001.1"/>
</dbReference>
<keyword evidence="15" id="KW-1185">Reference proteome</keyword>
<comment type="caution">
    <text evidence="14">The sequence shown here is derived from an EMBL/GenBank/DDBJ whole genome shotgun (WGS) entry which is preliminary data.</text>
</comment>
<dbReference type="PROSITE" id="PS50112">
    <property type="entry name" value="PAS"/>
    <property type="match status" value="1"/>
</dbReference>
<keyword evidence="10" id="KW-1133">Transmembrane helix</keyword>
<dbReference type="PROSITE" id="PS50109">
    <property type="entry name" value="HIS_KIN"/>
    <property type="match status" value="1"/>
</dbReference>
<evidence type="ECO:0000259" key="11">
    <source>
        <dbReference type="PROSITE" id="PS50109"/>
    </source>
</evidence>
<dbReference type="SMART" id="SM00387">
    <property type="entry name" value="HATPase_c"/>
    <property type="match status" value="1"/>
</dbReference>
<evidence type="ECO:0000313" key="14">
    <source>
        <dbReference type="EMBL" id="MBK1616954.1"/>
    </source>
</evidence>
<evidence type="ECO:0000259" key="13">
    <source>
        <dbReference type="PROSITE" id="PS50113"/>
    </source>
</evidence>
<evidence type="ECO:0000256" key="3">
    <source>
        <dbReference type="ARBA" id="ARBA00022553"/>
    </source>
</evidence>
<dbReference type="Pfam" id="PF08447">
    <property type="entry name" value="PAS_3"/>
    <property type="match status" value="1"/>
</dbReference>
<feature type="transmembrane region" description="Helical" evidence="10">
    <location>
        <begin position="147"/>
        <end position="167"/>
    </location>
</feature>
<dbReference type="InterPro" id="IPR003661">
    <property type="entry name" value="HisK_dim/P_dom"/>
</dbReference>
<feature type="transmembrane region" description="Helical" evidence="10">
    <location>
        <begin position="209"/>
        <end position="230"/>
    </location>
</feature>
<feature type="domain" description="PAS" evidence="12">
    <location>
        <begin position="249"/>
        <end position="320"/>
    </location>
</feature>
<dbReference type="GO" id="GO:0005524">
    <property type="term" value="F:ATP binding"/>
    <property type="evidence" value="ECO:0007669"/>
    <property type="project" value="UniProtKB-KW"/>
</dbReference>
<evidence type="ECO:0000259" key="12">
    <source>
        <dbReference type="PROSITE" id="PS50112"/>
    </source>
</evidence>
<dbReference type="Proteomes" id="UP001138768">
    <property type="component" value="Unassembled WGS sequence"/>
</dbReference>
<dbReference type="InterPro" id="IPR004358">
    <property type="entry name" value="Sig_transdc_His_kin-like_C"/>
</dbReference>
<evidence type="ECO:0000256" key="10">
    <source>
        <dbReference type="SAM" id="Phobius"/>
    </source>
</evidence>
<keyword evidence="7" id="KW-0067">ATP-binding</keyword>
<dbReference type="InterPro" id="IPR005467">
    <property type="entry name" value="His_kinase_dom"/>
</dbReference>
<feature type="transmembrane region" description="Helical" evidence="10">
    <location>
        <begin position="6"/>
        <end position="28"/>
    </location>
</feature>
<feature type="transmembrane region" description="Helical" evidence="10">
    <location>
        <begin position="179"/>
        <end position="203"/>
    </location>
</feature>
<dbReference type="Gene3D" id="3.30.565.10">
    <property type="entry name" value="Histidine kinase-like ATPase, C-terminal domain"/>
    <property type="match status" value="1"/>
</dbReference>
<dbReference type="CDD" id="cd00130">
    <property type="entry name" value="PAS"/>
    <property type="match status" value="1"/>
</dbReference>
<keyword evidence="4" id="KW-0808">Transferase</keyword>
<dbReference type="InterPro" id="IPR035965">
    <property type="entry name" value="PAS-like_dom_sf"/>
</dbReference>
<sequence>MSWITTLYATMAALSATLGGVYLAAWLMQREDGSYLLFVALAASVIGVAGIELWMLRAPTPEVYGLALRWLHVPIWSGISVFVILAYLRLRPRFPLIGWLALGLRTAALVPNFVSGANLNYLALTDLDQITLLGEPVVVVTGVPNPWMLMGQASNALLFLFILDGSISVWRRGEGARAIALALGLLASVTLSATHAVLTFWGFTQVPVMFTPLLLFVAAAMGFELSFGLLRAARAERDVEVKEAALSLSEQRLSLAAEAADAGFWSLDGQSGAVWATAKTRELFGLPAAGDLRLGAFLDRVHGEDRTRLEQLIATTLRPNERYRAEFRVADPDGRVRWLAGLGRGVGEPEGPKTLMGVCVDITERRAMLDKIHRQRARLEQVSKLETLAELSASLAHELNQPLAMILTNAEAAQALLAQERPDLTEVREILADIVSADRRAADVIQHLRALVHRGVPQRETLLLEDAIHRVLGLLANEIDDRGVSLALRLASDLPSVQADRILIEQVLLNLLDNACDAVADNPTGERRVSIVTRRQADRVLLEVTDNGGGLSDPQRVFDPFYSTKPGGLGMGMAIVRSIVSSHRGQVSLESATGQGTSVQVSLPRDGGTS</sequence>
<dbReference type="GO" id="GO:0000155">
    <property type="term" value="F:phosphorelay sensor kinase activity"/>
    <property type="evidence" value="ECO:0007669"/>
    <property type="project" value="InterPro"/>
</dbReference>
<dbReference type="AlphaFoldDB" id="A0A9X0W4Z7"/>
<dbReference type="InterPro" id="IPR000014">
    <property type="entry name" value="PAS"/>
</dbReference>
<dbReference type="PANTHER" id="PTHR43065:SF10">
    <property type="entry name" value="PEROXIDE STRESS-ACTIVATED HISTIDINE KINASE MAK3"/>
    <property type="match status" value="1"/>
</dbReference>
<evidence type="ECO:0000256" key="8">
    <source>
        <dbReference type="ARBA" id="ARBA00023012"/>
    </source>
</evidence>
<dbReference type="Pfam" id="PF02518">
    <property type="entry name" value="HATPase_c"/>
    <property type="match status" value="1"/>
</dbReference>
<keyword evidence="3" id="KW-0597">Phosphoprotein</keyword>
<dbReference type="SMART" id="SM00388">
    <property type="entry name" value="HisKA"/>
    <property type="match status" value="1"/>
</dbReference>
<feature type="transmembrane region" description="Helical" evidence="10">
    <location>
        <begin position="35"/>
        <end position="55"/>
    </location>
</feature>
<feature type="transmembrane region" description="Helical" evidence="10">
    <location>
        <begin position="67"/>
        <end position="87"/>
    </location>
</feature>
<evidence type="ECO:0000313" key="15">
    <source>
        <dbReference type="Proteomes" id="UP001138768"/>
    </source>
</evidence>
<gene>
    <name evidence="14" type="ORF">CKO42_00520</name>
</gene>
<evidence type="ECO:0000256" key="2">
    <source>
        <dbReference type="ARBA" id="ARBA00012438"/>
    </source>
</evidence>
<dbReference type="Gene3D" id="3.30.450.20">
    <property type="entry name" value="PAS domain"/>
    <property type="match status" value="1"/>
</dbReference>
<protein>
    <recommendedName>
        <fullName evidence="2">histidine kinase</fullName>
        <ecNumber evidence="2">2.7.13.3</ecNumber>
    </recommendedName>
</protein>
<comment type="catalytic activity">
    <reaction evidence="1">
        <text>ATP + protein L-histidine = ADP + protein N-phospho-L-histidine.</text>
        <dbReference type="EC" id="2.7.13.3"/>
    </reaction>
</comment>
<dbReference type="InterPro" id="IPR036890">
    <property type="entry name" value="HATPase_C_sf"/>
</dbReference>
<proteinExistence type="predicted"/>
<dbReference type="SUPFAM" id="SSF55785">
    <property type="entry name" value="PYP-like sensor domain (PAS domain)"/>
    <property type="match status" value="1"/>
</dbReference>
<dbReference type="Pfam" id="PF00512">
    <property type="entry name" value="HisKA"/>
    <property type="match status" value="1"/>
</dbReference>
<dbReference type="EMBL" id="NRRY01000001">
    <property type="protein sequence ID" value="MBK1616954.1"/>
    <property type="molecule type" value="Genomic_DNA"/>
</dbReference>
<dbReference type="PROSITE" id="PS50113">
    <property type="entry name" value="PAC"/>
    <property type="match status" value="1"/>
</dbReference>
<feature type="domain" description="Histidine kinase" evidence="11">
    <location>
        <begin position="394"/>
        <end position="607"/>
    </location>
</feature>
<evidence type="ECO:0000256" key="9">
    <source>
        <dbReference type="SAM" id="MobiDB-lite"/>
    </source>
</evidence>
<dbReference type="InterPro" id="IPR000700">
    <property type="entry name" value="PAS-assoc_C"/>
</dbReference>
<evidence type="ECO:0000256" key="4">
    <source>
        <dbReference type="ARBA" id="ARBA00022679"/>
    </source>
</evidence>
<evidence type="ECO:0000256" key="5">
    <source>
        <dbReference type="ARBA" id="ARBA00022741"/>
    </source>
</evidence>
<dbReference type="SUPFAM" id="SSF47384">
    <property type="entry name" value="Homodimeric domain of signal transducing histidine kinase"/>
    <property type="match status" value="1"/>
</dbReference>
<keyword evidence="8" id="KW-0902">Two-component regulatory system</keyword>
<feature type="region of interest" description="Disordered" evidence="9">
    <location>
        <begin position="589"/>
        <end position="610"/>
    </location>
</feature>
<keyword evidence="5" id="KW-0547">Nucleotide-binding</keyword>
<organism evidence="14 15">
    <name type="scientific">Lamprobacter modestohalophilus</name>
    <dbReference type="NCBI Taxonomy" id="1064514"/>
    <lineage>
        <taxon>Bacteria</taxon>
        <taxon>Pseudomonadati</taxon>
        <taxon>Pseudomonadota</taxon>
        <taxon>Gammaproteobacteria</taxon>
        <taxon>Chromatiales</taxon>
        <taxon>Chromatiaceae</taxon>
        <taxon>Lamprobacter</taxon>
    </lineage>
</organism>
<name>A0A9X0W4Z7_9GAMM</name>
<dbReference type="PRINTS" id="PR00344">
    <property type="entry name" value="BCTRLSENSOR"/>
</dbReference>
<accession>A0A9X0W4Z7</accession>
<dbReference type="PANTHER" id="PTHR43065">
    <property type="entry name" value="SENSOR HISTIDINE KINASE"/>
    <property type="match status" value="1"/>
</dbReference>
<dbReference type="SUPFAM" id="SSF55874">
    <property type="entry name" value="ATPase domain of HSP90 chaperone/DNA topoisomerase II/histidine kinase"/>
    <property type="match status" value="1"/>
</dbReference>